<reference evidence="3 4" key="1">
    <citation type="submission" date="2015-11" db="EMBL/GenBank/DDBJ databases">
        <title>Genomic analysis of 38 Legionella species identifies large and diverse effector repertoires.</title>
        <authorList>
            <person name="Burstein D."/>
            <person name="Amaro F."/>
            <person name="Zusman T."/>
            <person name="Lifshitz Z."/>
            <person name="Cohen O."/>
            <person name="Gilbert J.A."/>
            <person name="Pupko T."/>
            <person name="Shuman H.A."/>
            <person name="Segal G."/>
        </authorList>
    </citation>
    <scope>NUCLEOTIDE SEQUENCE [LARGE SCALE GENOMIC DNA]</scope>
    <source>
        <strain evidence="3 4">IMVS3376</strain>
    </source>
</reference>
<dbReference type="AlphaFoldDB" id="A0A0W0ZHE8"/>
<dbReference type="EMBL" id="LNYY01000019">
    <property type="protein sequence ID" value="KTD68388.1"/>
    <property type="molecule type" value="Genomic_DNA"/>
</dbReference>
<dbReference type="Pfam" id="PF18493">
    <property type="entry name" value="DUF5617"/>
    <property type="match status" value="1"/>
</dbReference>
<comment type="caution">
    <text evidence="3">The sequence shown here is derived from an EMBL/GenBank/DDBJ whole genome shotgun (WGS) entry which is preliminary data.</text>
</comment>
<name>A0A0W0ZHE8_9GAMM</name>
<dbReference type="InterPro" id="IPR041234">
    <property type="entry name" value="RavJ-like_C"/>
</dbReference>
<dbReference type="OrthoDB" id="5654066at2"/>
<evidence type="ECO:0000256" key="1">
    <source>
        <dbReference type="SAM" id="Coils"/>
    </source>
</evidence>
<gene>
    <name evidence="3" type="ORF">Lste_1546</name>
</gene>
<accession>A0A0W0ZHE8</accession>
<organism evidence="3 4">
    <name type="scientific">Legionella steelei</name>
    <dbReference type="NCBI Taxonomy" id="947033"/>
    <lineage>
        <taxon>Bacteria</taxon>
        <taxon>Pseudomonadati</taxon>
        <taxon>Pseudomonadota</taxon>
        <taxon>Gammaproteobacteria</taxon>
        <taxon>Legionellales</taxon>
        <taxon>Legionellaceae</taxon>
        <taxon>Legionella</taxon>
    </lineage>
</organism>
<dbReference type="Proteomes" id="UP000054926">
    <property type="component" value="Unassembled WGS sequence"/>
</dbReference>
<evidence type="ECO:0000313" key="3">
    <source>
        <dbReference type="EMBL" id="KTD68388.1"/>
    </source>
</evidence>
<dbReference type="PATRIC" id="fig|947033.5.peg.1643"/>
<keyword evidence="4" id="KW-1185">Reference proteome</keyword>
<sequence length="354" mass="41175">MGGLILFTFNGTKKTPSKKSGDIRIKPDEFCSDEVYCYRKKEMPITKELLEEAFNMMEGLPRKNDDIIIESREAAENIDLFPNKFTTSIVYGFRVFNYPPSVIASEQSKRDCIEYLKQLPNFINKVNFNLQKKLKNPEDVIKAIPKHITHFTINAEVIENCTYEELIPFFSSFPNNIKEISLLGGNPQKKQAIDDKVLRDLIIRLPVSVKTLTVPKDMSLFSLTSERTIDLIEYRKKEYFPDSYNELTHSPSEDLFEKAKNLLKDYTKNDSWSPGFALFATFHWNRHYADKVNEILQKSNNLDDLLKRLNRIEMQENFNPTGSLARRICYIKNMQYQAQELNTEVESLNAATYI</sequence>
<feature type="coiled-coil region" evidence="1">
    <location>
        <begin position="295"/>
        <end position="351"/>
    </location>
</feature>
<dbReference type="RefSeq" id="WP_058510486.1">
    <property type="nucleotide sequence ID" value="NZ_LNYY01000019.1"/>
</dbReference>
<feature type="domain" description="RavJ-like C-terminal" evidence="2">
    <location>
        <begin position="241"/>
        <end position="332"/>
    </location>
</feature>
<proteinExistence type="predicted"/>
<keyword evidence="1" id="KW-0175">Coiled coil</keyword>
<evidence type="ECO:0000259" key="2">
    <source>
        <dbReference type="Pfam" id="PF18493"/>
    </source>
</evidence>
<protein>
    <recommendedName>
        <fullName evidence="2">RavJ-like C-terminal domain-containing protein</fullName>
    </recommendedName>
</protein>
<evidence type="ECO:0000313" key="4">
    <source>
        <dbReference type="Proteomes" id="UP000054926"/>
    </source>
</evidence>